<keyword evidence="1" id="KW-1133">Transmembrane helix</keyword>
<proteinExistence type="predicted"/>
<dbReference type="AlphaFoldDB" id="A0A914ZHR3"/>
<dbReference type="WBParaSite" id="PSU_v2.g9846.t1">
    <property type="protein sequence ID" value="PSU_v2.g9846.t1"/>
    <property type="gene ID" value="PSU_v2.g9846"/>
</dbReference>
<dbReference type="Proteomes" id="UP000887577">
    <property type="component" value="Unplaced"/>
</dbReference>
<evidence type="ECO:0000256" key="1">
    <source>
        <dbReference type="SAM" id="Phobius"/>
    </source>
</evidence>
<keyword evidence="1" id="KW-0472">Membrane</keyword>
<evidence type="ECO:0000313" key="2">
    <source>
        <dbReference type="Proteomes" id="UP000887577"/>
    </source>
</evidence>
<protein>
    <submittedName>
        <fullName evidence="3">Uncharacterized protein</fullName>
    </submittedName>
</protein>
<sequence length="166" mass="17988">MDKIVVVCYDAQNVISSVKGECESNQCVFQAGVSEDMGKSILWFMSTPMAKTFTSNICETAVLKSSKVIPSFVTSSSYDSCQLSKSNGNVVKLFVRALPSGCRLKVKNAKIWSPTTPSATTPSESATPEDSSKIGSTVWIILGILLFILVIGFIAFGLVFYVYFLP</sequence>
<feature type="transmembrane region" description="Helical" evidence="1">
    <location>
        <begin position="138"/>
        <end position="164"/>
    </location>
</feature>
<keyword evidence="2" id="KW-1185">Reference proteome</keyword>
<evidence type="ECO:0000313" key="3">
    <source>
        <dbReference type="WBParaSite" id="PSU_v2.g9846.t1"/>
    </source>
</evidence>
<keyword evidence="1" id="KW-0812">Transmembrane</keyword>
<organism evidence="2 3">
    <name type="scientific">Panagrolaimus superbus</name>
    <dbReference type="NCBI Taxonomy" id="310955"/>
    <lineage>
        <taxon>Eukaryota</taxon>
        <taxon>Metazoa</taxon>
        <taxon>Ecdysozoa</taxon>
        <taxon>Nematoda</taxon>
        <taxon>Chromadorea</taxon>
        <taxon>Rhabditida</taxon>
        <taxon>Tylenchina</taxon>
        <taxon>Panagrolaimomorpha</taxon>
        <taxon>Panagrolaimoidea</taxon>
        <taxon>Panagrolaimidae</taxon>
        <taxon>Panagrolaimus</taxon>
    </lineage>
</organism>
<name>A0A914ZHR3_9BILA</name>
<reference evidence="3" key="1">
    <citation type="submission" date="2022-11" db="UniProtKB">
        <authorList>
            <consortium name="WormBaseParasite"/>
        </authorList>
    </citation>
    <scope>IDENTIFICATION</scope>
</reference>
<accession>A0A914ZHR3</accession>